<feature type="compositionally biased region" description="Pro residues" evidence="1">
    <location>
        <begin position="38"/>
        <end position="50"/>
    </location>
</feature>
<evidence type="ECO:0000256" key="2">
    <source>
        <dbReference type="SAM" id="SignalP"/>
    </source>
</evidence>
<proteinExistence type="predicted"/>
<dbReference type="InterPro" id="IPR011004">
    <property type="entry name" value="Trimer_LpxA-like_sf"/>
</dbReference>
<evidence type="ECO:0000313" key="4">
    <source>
        <dbReference type="Proteomes" id="UP000662572"/>
    </source>
</evidence>
<evidence type="ECO:0000313" key="3">
    <source>
        <dbReference type="EMBL" id="GGZ34112.1"/>
    </source>
</evidence>
<dbReference type="SUPFAM" id="SSF51161">
    <property type="entry name" value="Trimeric LpxA-like enzymes"/>
    <property type="match status" value="1"/>
</dbReference>
<evidence type="ECO:0000256" key="1">
    <source>
        <dbReference type="SAM" id="MobiDB-lite"/>
    </source>
</evidence>
<comment type="caution">
    <text evidence="3">The sequence shown here is derived from an EMBL/GenBank/DDBJ whole genome shotgun (WGS) entry which is preliminary data.</text>
</comment>
<dbReference type="NCBIfam" id="NF040510">
    <property type="entry name" value="avirulen_svx"/>
    <property type="match status" value="1"/>
</dbReference>
<dbReference type="AlphaFoldDB" id="A0A918Q840"/>
<dbReference type="EMBL" id="BMZB01000002">
    <property type="protein sequence ID" value="GGZ34112.1"/>
    <property type="molecule type" value="Genomic_DNA"/>
</dbReference>
<dbReference type="Gene3D" id="2.160.10.10">
    <property type="entry name" value="Hexapeptide repeat proteins"/>
    <property type="match status" value="1"/>
</dbReference>
<accession>A0A918Q840</accession>
<reference evidence="3" key="1">
    <citation type="journal article" date="2014" name="Int. J. Syst. Evol. Microbiol.">
        <title>Complete genome sequence of Corynebacterium casei LMG S-19264T (=DSM 44701T), isolated from a smear-ripened cheese.</title>
        <authorList>
            <consortium name="US DOE Joint Genome Institute (JGI-PGF)"/>
            <person name="Walter F."/>
            <person name="Albersmeier A."/>
            <person name="Kalinowski J."/>
            <person name="Ruckert C."/>
        </authorList>
    </citation>
    <scope>NUCLEOTIDE SEQUENCE</scope>
    <source>
        <strain evidence="3">KCTC 32296</strain>
    </source>
</reference>
<keyword evidence="2" id="KW-0732">Signal</keyword>
<sequence>MIRTLHHSASTIALCLSLSLTLSACGGGGGSASAQTPPVTPPTTPPPTNPPVDASGCVVGDYKVVSGTPDEAAVRYETAHYAFRWKGDTVNMNDAVAAGQKLEQIWTAYMGPIKFPTPYCDTTVKGKANINLDPSFALSGGPTGDRDMGMWIHPLSLKDNWGLAHEFAHGLQGSTRGLRDSPYVGWLWESHANWITHQLPEFRSNVHCSEMLVNFPHLYYGSTRDRYCNWQFLEYLKNEYGYEAVNNIWTGAIDTGQSGYLEEDVFAILMRNQKWTIDELNTVFGNWALSNVNWDYINPDGSDQGAVYRNSYGSYDSRDGQRALRVTQLDPIDLAGGRFAVPELWAPQRWGYNLVRLYPDAGATRVTVTFRGVVQDKAASTLPGLNNEPATVADPNSDWRWGVVAIGADGKSRISPAVDGAEGDMIFPVKADDKALYMVVVGTPKVHQKIAWDQAYYSLYRYPWMVQLEGAKPEGFQAGAPNPTASGHRHANGGGWVANAANVASSAYVGPYARVLGGKVSGNARIEDHAIVTGGDISDNAVVGGMSVISKNVVVKDNAVVKTTFMGIGEFEPGTEISGTAQIYGDAEVRGGPKLSKGVYTGMVDQASQNDPKQGSELTAIPAGVTAKPNFVWRP</sequence>
<feature type="chain" id="PRO_5037714142" evidence="2">
    <location>
        <begin position="25"/>
        <end position="635"/>
    </location>
</feature>
<dbReference type="PROSITE" id="PS51257">
    <property type="entry name" value="PROKAR_LIPOPROTEIN"/>
    <property type="match status" value="1"/>
</dbReference>
<dbReference type="Proteomes" id="UP000662572">
    <property type="component" value="Unassembled WGS sequence"/>
</dbReference>
<keyword evidence="4" id="KW-1185">Reference proteome</keyword>
<reference evidence="3" key="2">
    <citation type="submission" date="2020-09" db="EMBL/GenBank/DDBJ databases">
        <authorList>
            <person name="Sun Q."/>
            <person name="Kim S."/>
        </authorList>
    </citation>
    <scope>NUCLEOTIDE SEQUENCE</scope>
    <source>
        <strain evidence="3">KCTC 32296</strain>
    </source>
</reference>
<feature type="signal peptide" evidence="2">
    <location>
        <begin position="1"/>
        <end position="24"/>
    </location>
</feature>
<dbReference type="Pfam" id="PF19527">
    <property type="entry name" value="DUF6055"/>
    <property type="match status" value="1"/>
</dbReference>
<feature type="region of interest" description="Disordered" evidence="1">
    <location>
        <begin position="30"/>
        <end position="53"/>
    </location>
</feature>
<dbReference type="RefSeq" id="WP_189486357.1">
    <property type="nucleotide sequence ID" value="NZ_BMZB01000002.1"/>
</dbReference>
<gene>
    <name evidence="3" type="primary">avrXccA1</name>
    <name evidence="3" type="ORF">GCM10011273_20610</name>
</gene>
<protein>
    <submittedName>
        <fullName evidence="3">Avirulence protein</fullName>
    </submittedName>
</protein>
<dbReference type="InterPro" id="IPR045690">
    <property type="entry name" value="DUF6055"/>
</dbReference>
<organism evidence="3 4">
    <name type="scientific">Asticcacaulis endophyticus</name>
    <dbReference type="NCBI Taxonomy" id="1395890"/>
    <lineage>
        <taxon>Bacteria</taxon>
        <taxon>Pseudomonadati</taxon>
        <taxon>Pseudomonadota</taxon>
        <taxon>Alphaproteobacteria</taxon>
        <taxon>Caulobacterales</taxon>
        <taxon>Caulobacteraceae</taxon>
        <taxon>Asticcacaulis</taxon>
    </lineage>
</organism>
<name>A0A918Q840_9CAUL</name>